<evidence type="ECO:0000256" key="2">
    <source>
        <dbReference type="ARBA" id="ARBA00022908"/>
    </source>
</evidence>
<evidence type="ECO:0000256" key="4">
    <source>
        <dbReference type="ARBA" id="ARBA00023172"/>
    </source>
</evidence>
<dbReference type="EMBL" id="RBKS01000001">
    <property type="protein sequence ID" value="RKR73687.1"/>
    <property type="molecule type" value="Genomic_DNA"/>
</dbReference>
<organism evidence="8 9">
    <name type="scientific">Frondihabitans australicus</name>
    <dbReference type="NCBI Taxonomy" id="386892"/>
    <lineage>
        <taxon>Bacteria</taxon>
        <taxon>Bacillati</taxon>
        <taxon>Actinomycetota</taxon>
        <taxon>Actinomycetes</taxon>
        <taxon>Micrococcales</taxon>
        <taxon>Microbacteriaceae</taxon>
        <taxon>Frondihabitans</taxon>
    </lineage>
</organism>
<dbReference type="OrthoDB" id="4020134at2"/>
<evidence type="ECO:0000256" key="1">
    <source>
        <dbReference type="ARBA" id="ARBA00008857"/>
    </source>
</evidence>
<reference evidence="8 9" key="1">
    <citation type="submission" date="2018-10" db="EMBL/GenBank/DDBJ databases">
        <title>Sequencing the genomes of 1000 actinobacteria strains.</title>
        <authorList>
            <person name="Klenk H.-P."/>
        </authorList>
    </citation>
    <scope>NUCLEOTIDE SEQUENCE [LARGE SCALE GENOMIC DNA]</scope>
    <source>
        <strain evidence="8 9">DSM 17894</strain>
    </source>
</reference>
<dbReference type="Proteomes" id="UP000280008">
    <property type="component" value="Unassembled WGS sequence"/>
</dbReference>
<dbReference type="GO" id="GO:0006310">
    <property type="term" value="P:DNA recombination"/>
    <property type="evidence" value="ECO:0007669"/>
    <property type="project" value="UniProtKB-KW"/>
</dbReference>
<dbReference type="InterPro" id="IPR004107">
    <property type="entry name" value="Integrase_SAM-like_N"/>
</dbReference>
<accession>A0A495ICG4</accession>
<dbReference type="InterPro" id="IPR050090">
    <property type="entry name" value="Tyrosine_recombinase_XerCD"/>
</dbReference>
<evidence type="ECO:0000256" key="5">
    <source>
        <dbReference type="PROSITE-ProRule" id="PRU01248"/>
    </source>
</evidence>
<comment type="caution">
    <text evidence="8">The sequence shown here is derived from an EMBL/GenBank/DDBJ whole genome shotgun (WGS) entry which is preliminary data.</text>
</comment>
<evidence type="ECO:0000259" key="6">
    <source>
        <dbReference type="PROSITE" id="PS51898"/>
    </source>
</evidence>
<dbReference type="InterPro" id="IPR044068">
    <property type="entry name" value="CB"/>
</dbReference>
<dbReference type="InterPro" id="IPR002104">
    <property type="entry name" value="Integrase_catalytic"/>
</dbReference>
<dbReference type="PANTHER" id="PTHR30349:SF64">
    <property type="entry name" value="PROPHAGE INTEGRASE INTD-RELATED"/>
    <property type="match status" value="1"/>
</dbReference>
<evidence type="ECO:0000259" key="7">
    <source>
        <dbReference type="PROSITE" id="PS51900"/>
    </source>
</evidence>
<keyword evidence="9" id="KW-1185">Reference proteome</keyword>
<protein>
    <submittedName>
        <fullName evidence="8">Site-specific recombinase XerD</fullName>
    </submittedName>
</protein>
<dbReference type="PROSITE" id="PS51900">
    <property type="entry name" value="CB"/>
    <property type="match status" value="1"/>
</dbReference>
<evidence type="ECO:0000313" key="9">
    <source>
        <dbReference type="Proteomes" id="UP000280008"/>
    </source>
</evidence>
<dbReference type="InterPro" id="IPR011010">
    <property type="entry name" value="DNA_brk_join_enz"/>
</dbReference>
<dbReference type="Pfam" id="PF02899">
    <property type="entry name" value="Phage_int_SAM_1"/>
    <property type="match status" value="1"/>
</dbReference>
<proteinExistence type="inferred from homology"/>
<comment type="similarity">
    <text evidence="1">Belongs to the 'phage' integrase family.</text>
</comment>
<dbReference type="InterPro" id="IPR013762">
    <property type="entry name" value="Integrase-like_cat_sf"/>
</dbReference>
<keyword evidence="4" id="KW-0233">DNA recombination</keyword>
<dbReference type="Gene3D" id="1.10.443.10">
    <property type="entry name" value="Intergrase catalytic core"/>
    <property type="match status" value="1"/>
</dbReference>
<gene>
    <name evidence="8" type="ORF">C8E83_0781</name>
</gene>
<sequence length="504" mass="57326">MDGALDQARAEAPAPSSWRVWSTSRGYRRGADPASWIAEREWLDSQMLEEGSPFILSPDGGFDVDVNRYLSRAVMLSRSINTRKAYADDLARFLTFLGLGRPGSREPIDWREATVEDRRRFNFWRNRSPEGPHVSARTWNREVTAVFQFYEWAVNEDLVTESPFETKKTWRSHRAGGGWVRVPTETRADDDASFATWLTASEYRQWRDIGIRGFTARGLPDTAFRGPQAGRNVAFVDLMVSSGMRLTEQAVLLKSDVPSRSGGNSHERLRLSARTTKGSKRRHVYVPHSVLGEIEAYCEFERAQVVEDAQMRGDYGSLEDWFLQSSPTVATVVGPSGEKRKLATLTARERMRVLVRTEAGLEPAALWLSERGLPLRPPSWQTIFRGANERNVKAGTGITCHPHALRHTYAMATLEKLQRGQNDVLADKSERQRMHYAQVFGDPINWLRLRLGHRSVTTTHLYLRLLGDLEMETRLRLLGDDQEWSLPVDDGNQITDHSMARTQL</sequence>
<dbReference type="GO" id="GO:0003677">
    <property type="term" value="F:DNA binding"/>
    <property type="evidence" value="ECO:0007669"/>
    <property type="project" value="UniProtKB-UniRule"/>
</dbReference>
<keyword evidence="2" id="KW-0229">DNA integration</keyword>
<evidence type="ECO:0000256" key="3">
    <source>
        <dbReference type="ARBA" id="ARBA00023125"/>
    </source>
</evidence>
<dbReference type="SUPFAM" id="SSF56349">
    <property type="entry name" value="DNA breaking-rejoining enzymes"/>
    <property type="match status" value="1"/>
</dbReference>
<dbReference type="PROSITE" id="PS51898">
    <property type="entry name" value="TYR_RECOMBINASE"/>
    <property type="match status" value="1"/>
</dbReference>
<dbReference type="AlphaFoldDB" id="A0A495ICG4"/>
<dbReference type="PANTHER" id="PTHR30349">
    <property type="entry name" value="PHAGE INTEGRASE-RELATED"/>
    <property type="match status" value="1"/>
</dbReference>
<dbReference type="InterPro" id="IPR010998">
    <property type="entry name" value="Integrase_recombinase_N"/>
</dbReference>
<feature type="domain" description="Tyr recombinase" evidence="6">
    <location>
        <begin position="193"/>
        <end position="476"/>
    </location>
</feature>
<keyword evidence="3 5" id="KW-0238">DNA-binding</keyword>
<evidence type="ECO:0000313" key="8">
    <source>
        <dbReference type="EMBL" id="RKR73687.1"/>
    </source>
</evidence>
<name>A0A495ICG4_9MICO</name>
<dbReference type="GO" id="GO:0015074">
    <property type="term" value="P:DNA integration"/>
    <property type="evidence" value="ECO:0007669"/>
    <property type="project" value="UniProtKB-KW"/>
</dbReference>
<dbReference type="SUPFAM" id="SSF47823">
    <property type="entry name" value="lambda integrase-like, N-terminal domain"/>
    <property type="match status" value="1"/>
</dbReference>
<dbReference type="Gene3D" id="1.10.150.130">
    <property type="match status" value="1"/>
</dbReference>
<feature type="domain" description="Core-binding (CB)" evidence="7">
    <location>
        <begin position="60"/>
        <end position="154"/>
    </location>
</feature>